<feature type="signal peptide" evidence="8">
    <location>
        <begin position="1"/>
        <end position="29"/>
    </location>
</feature>
<keyword evidence="12" id="KW-1185">Reference proteome</keyword>
<proteinExistence type="inferred from homology"/>
<dbReference type="Pfam" id="PF05504">
    <property type="entry name" value="Spore_GerAC"/>
    <property type="match status" value="1"/>
</dbReference>
<protein>
    <submittedName>
        <fullName evidence="11">Ger(X)C family spore germination protein</fullName>
    </submittedName>
</protein>
<keyword evidence="5" id="KW-0472">Membrane</keyword>
<keyword evidence="3" id="KW-0309">Germination</keyword>
<dbReference type="EMBL" id="JAGYPN010000003">
    <property type="protein sequence ID" value="MBS4224217.1"/>
    <property type="molecule type" value="Genomic_DNA"/>
</dbReference>
<keyword evidence="4 8" id="KW-0732">Signal</keyword>
<evidence type="ECO:0000259" key="10">
    <source>
        <dbReference type="Pfam" id="PF25198"/>
    </source>
</evidence>
<accession>A0A942Z6E0</accession>
<dbReference type="Pfam" id="PF25198">
    <property type="entry name" value="Spore_GerAC_N"/>
    <property type="match status" value="1"/>
</dbReference>
<keyword evidence="7" id="KW-0449">Lipoprotein</keyword>
<evidence type="ECO:0000256" key="6">
    <source>
        <dbReference type="ARBA" id="ARBA00023139"/>
    </source>
</evidence>
<comment type="subcellular location">
    <subcellularLocation>
        <location evidence="1">Membrane</location>
        <topology evidence="1">Lipid-anchor</topology>
    </subcellularLocation>
</comment>
<evidence type="ECO:0000256" key="2">
    <source>
        <dbReference type="ARBA" id="ARBA00007886"/>
    </source>
</evidence>
<sequence>MKCLQNYQKALKLLICLLLALSLTGCGSAVELNKRVFVKMIILDKTKKGIELTLNSPLPNRLIPGRVAGGQLGKPYNFVKREGKDISDAFRKIQSDLSREISLGQTDVVIIGRELAEEGIDPVLEFLERNSSFHINSNLFVTAGKATEILHFPVIYERFPSDIIKAYANEHATVATTIKDFLMAKYSVGSVMAPLLKFGNTTEEFEKKRWMRNDGAAIFKRGKLTTTTNTKEMKGGLLILNQWENKEIGIPSPTDGKIVNFSIRKVHTKIKPIVKGDEIVVHIQSKADASVLASNSNINLENTKHLKLLEKKLDAEVEKLINQSIERTREAKADAFGFGNYISWKYPHKWNDLKQNWEDIYSNDIKITVQVNSSVKSLGAERGTLIKRKGSVK</sequence>
<dbReference type="InterPro" id="IPR046953">
    <property type="entry name" value="Spore_GerAC-like_C"/>
</dbReference>
<dbReference type="Gene3D" id="3.30.300.210">
    <property type="entry name" value="Nutrient germinant receptor protein C, domain 3"/>
    <property type="match status" value="1"/>
</dbReference>
<evidence type="ECO:0000256" key="8">
    <source>
        <dbReference type="SAM" id="SignalP"/>
    </source>
</evidence>
<feature type="domain" description="Spore germination GerAC-like C-terminal" evidence="9">
    <location>
        <begin position="214"/>
        <end position="379"/>
    </location>
</feature>
<organism evidence="11 12">
    <name type="scientific">Lederbergia citrea</name>
    <dbReference type="NCBI Taxonomy" id="2833581"/>
    <lineage>
        <taxon>Bacteria</taxon>
        <taxon>Bacillati</taxon>
        <taxon>Bacillota</taxon>
        <taxon>Bacilli</taxon>
        <taxon>Bacillales</taxon>
        <taxon>Bacillaceae</taxon>
        <taxon>Lederbergia</taxon>
    </lineage>
</organism>
<dbReference type="NCBIfam" id="TIGR02887">
    <property type="entry name" value="spore_ger_x_C"/>
    <property type="match status" value="1"/>
</dbReference>
<evidence type="ECO:0000256" key="3">
    <source>
        <dbReference type="ARBA" id="ARBA00022544"/>
    </source>
</evidence>
<keyword evidence="6" id="KW-0564">Palmitate</keyword>
<dbReference type="Proteomes" id="UP000676456">
    <property type="component" value="Unassembled WGS sequence"/>
</dbReference>
<dbReference type="AlphaFoldDB" id="A0A942Z6E0"/>
<evidence type="ECO:0000313" key="12">
    <source>
        <dbReference type="Proteomes" id="UP000676456"/>
    </source>
</evidence>
<evidence type="ECO:0000256" key="1">
    <source>
        <dbReference type="ARBA" id="ARBA00004635"/>
    </source>
</evidence>
<dbReference type="InterPro" id="IPR008844">
    <property type="entry name" value="Spore_GerAC-like"/>
</dbReference>
<dbReference type="GO" id="GO:0009847">
    <property type="term" value="P:spore germination"/>
    <property type="evidence" value="ECO:0007669"/>
    <property type="project" value="InterPro"/>
</dbReference>
<comment type="caution">
    <text evidence="11">The sequence shown here is derived from an EMBL/GenBank/DDBJ whole genome shotgun (WGS) entry which is preliminary data.</text>
</comment>
<dbReference type="GO" id="GO:0016020">
    <property type="term" value="C:membrane"/>
    <property type="evidence" value="ECO:0007669"/>
    <property type="project" value="UniProtKB-SubCell"/>
</dbReference>
<evidence type="ECO:0000256" key="4">
    <source>
        <dbReference type="ARBA" id="ARBA00022729"/>
    </source>
</evidence>
<gene>
    <name evidence="11" type="ORF">KHA91_15970</name>
</gene>
<comment type="similarity">
    <text evidence="2">Belongs to the GerABKC lipoprotein family.</text>
</comment>
<name>A0A942Z6E0_9BACI</name>
<evidence type="ECO:0000313" key="11">
    <source>
        <dbReference type="EMBL" id="MBS4224217.1"/>
    </source>
</evidence>
<dbReference type="InterPro" id="IPR057336">
    <property type="entry name" value="GerAC_N"/>
</dbReference>
<dbReference type="PANTHER" id="PTHR35789">
    <property type="entry name" value="SPORE GERMINATION PROTEIN B3"/>
    <property type="match status" value="1"/>
</dbReference>
<dbReference type="RefSeq" id="WP_213099247.1">
    <property type="nucleotide sequence ID" value="NZ_JAGYPK010000003.1"/>
</dbReference>
<dbReference type="PROSITE" id="PS51257">
    <property type="entry name" value="PROKAR_LIPOPROTEIN"/>
    <property type="match status" value="1"/>
</dbReference>
<reference evidence="11 12" key="1">
    <citation type="submission" date="2021-05" db="EMBL/GenBank/DDBJ databases">
        <title>Novel Bacillus species.</title>
        <authorList>
            <person name="Liu G."/>
        </authorList>
    </citation>
    <scope>NUCLEOTIDE SEQUENCE [LARGE SCALE GENOMIC DNA]</scope>
    <source>
        <strain evidence="11 12">FJAT-49682</strain>
    </source>
</reference>
<feature type="chain" id="PRO_5039131616" evidence="8">
    <location>
        <begin position="30"/>
        <end position="393"/>
    </location>
</feature>
<evidence type="ECO:0000256" key="7">
    <source>
        <dbReference type="ARBA" id="ARBA00023288"/>
    </source>
</evidence>
<dbReference type="InterPro" id="IPR038501">
    <property type="entry name" value="Spore_GerAC_C_sf"/>
</dbReference>
<dbReference type="PANTHER" id="PTHR35789:SF1">
    <property type="entry name" value="SPORE GERMINATION PROTEIN B3"/>
    <property type="match status" value="1"/>
</dbReference>
<evidence type="ECO:0000256" key="5">
    <source>
        <dbReference type="ARBA" id="ARBA00023136"/>
    </source>
</evidence>
<feature type="domain" description="Spore germination protein N-terminal" evidence="10">
    <location>
        <begin position="29"/>
        <end position="197"/>
    </location>
</feature>
<evidence type="ECO:0000259" key="9">
    <source>
        <dbReference type="Pfam" id="PF05504"/>
    </source>
</evidence>